<evidence type="ECO:0000313" key="1">
    <source>
        <dbReference type="EMBL" id="EWH08085.1"/>
    </source>
</evidence>
<reference evidence="1 2" key="1">
    <citation type="journal article" date="2014" name="Genome Announc.">
        <title>Draft Genome Sequence of the Agar-Degrading Bacterium Catenovulum sp. Strain DS-2, Isolated from Intestines of Haliotis diversicolor.</title>
        <authorList>
            <person name="Shan D."/>
            <person name="Li X."/>
            <person name="Gu Z."/>
            <person name="Wei G."/>
            <person name="Gao Z."/>
            <person name="Shao Z."/>
        </authorList>
    </citation>
    <scope>NUCLEOTIDE SEQUENCE [LARGE SCALE GENOMIC DNA]</scope>
    <source>
        <strain evidence="1 2">DS-2</strain>
    </source>
</reference>
<keyword evidence="2" id="KW-1185">Reference proteome</keyword>
<gene>
    <name evidence="1" type="ORF">DS2_19156</name>
</gene>
<dbReference type="AlphaFoldDB" id="W7QRS2"/>
<dbReference type="OrthoDB" id="9792035at2"/>
<dbReference type="Proteomes" id="UP000019276">
    <property type="component" value="Unassembled WGS sequence"/>
</dbReference>
<proteinExistence type="predicted"/>
<comment type="caution">
    <text evidence="1">The sequence shown here is derived from an EMBL/GenBank/DDBJ whole genome shotgun (WGS) entry which is preliminary data.</text>
</comment>
<sequence length="98" mass="11175">MIIIESAHHIVESKLNKKPSLVCKGICKSVHWHDTDANQPQVLVLPKCEICGGNLKLATENIDYKVLELAITNEEFGFNKISRIKPEFIKFAEKTWLK</sequence>
<dbReference type="RefSeq" id="WP_035016705.1">
    <property type="nucleotide sequence ID" value="NZ_ARZY01000079.1"/>
</dbReference>
<protein>
    <submittedName>
        <fullName evidence="1">Uncharacterized protein</fullName>
    </submittedName>
</protein>
<organism evidence="1 2">
    <name type="scientific">Catenovulum agarivorans DS-2</name>
    <dbReference type="NCBI Taxonomy" id="1328313"/>
    <lineage>
        <taxon>Bacteria</taxon>
        <taxon>Pseudomonadati</taxon>
        <taxon>Pseudomonadota</taxon>
        <taxon>Gammaproteobacteria</taxon>
        <taxon>Alteromonadales</taxon>
        <taxon>Alteromonadaceae</taxon>
        <taxon>Catenovulum</taxon>
    </lineage>
</organism>
<evidence type="ECO:0000313" key="2">
    <source>
        <dbReference type="Proteomes" id="UP000019276"/>
    </source>
</evidence>
<accession>W7QRS2</accession>
<name>W7QRS2_9ALTE</name>
<dbReference type="EMBL" id="ARZY01000079">
    <property type="protein sequence ID" value="EWH08085.1"/>
    <property type="molecule type" value="Genomic_DNA"/>
</dbReference>